<keyword evidence="1" id="KW-0472">Membrane</keyword>
<sequence length="562" mass="64572">MCQELDRKLKMKQKSTINILNNVNRNFFGGLFVLFFSFSSIAQVKTTADTTSIKIGEELRVQYEVLADSTDLVVFPDQQTFAPLEVIESYETDTTYEASKIRLIKRYGLTQFDSGSYTIPPQKIIFNNKFYTSDSINVEVRDVAVDTTKQKMFDIKPVVSVEKPPFKWERIFYWLLPLLLLAGSLWYYFRRKKKKAEAEKQLPPYEEAIVALQQLDKSEYLIQNKSKEYYSLLTEIVKRYLDREVDDAAQESTTDELIERLQLHKDAGHFEFEAEDIKRLSDILKRADLVKFAKMQQASGQAEADRAATEEIINHTHEAIPEPTEEERLQDELYKEEARKKRLKKRVLMGTLAGVVVLGIATVVLGSVYGFGAVKDSVFGNESKTLLEGEWVNSEYGAPAIIIETPEVLLRKETGIPAEFADVVLSTSQFEYGQKKDHFSILLNTTKYRDSVPLDLSQSLEAGLQKIEVDGAINMIVKREDFKTDSGIEGLKAYGDFNLQDANGNTLEEKREYTMLMFKQEQAMQMVLMFNEFDNDYIKQIKERIIQSIEIEVTEKQQQNAQ</sequence>
<feature type="transmembrane region" description="Helical" evidence="1">
    <location>
        <begin position="347"/>
        <end position="371"/>
    </location>
</feature>
<reference evidence="2 3" key="1">
    <citation type="submission" date="2019-08" db="EMBL/GenBank/DDBJ databases">
        <title>Ulvibacter marinistellae sp. nov., isolated from a starfish, Patiria pectinifera.</title>
        <authorList>
            <person name="Kawano K."/>
            <person name="Ushijima N."/>
            <person name="Kihara M."/>
            <person name="Itoh H."/>
        </authorList>
    </citation>
    <scope>NUCLEOTIDE SEQUENCE [LARGE SCALE GENOMIC DNA]</scope>
    <source>
        <strain evidence="2 3">KK4</strain>
    </source>
</reference>
<evidence type="ECO:0000256" key="1">
    <source>
        <dbReference type="SAM" id="Phobius"/>
    </source>
</evidence>
<proteinExistence type="predicted"/>
<evidence type="ECO:0000313" key="3">
    <source>
        <dbReference type="Proteomes" id="UP000326994"/>
    </source>
</evidence>
<comment type="caution">
    <text evidence="2">The sequence shown here is derived from an EMBL/GenBank/DDBJ whole genome shotgun (WGS) entry which is preliminary data.</text>
</comment>
<dbReference type="AlphaFoldDB" id="A0A5J4FXY5"/>
<gene>
    <name evidence="2" type="ORF">ULMS_04970</name>
</gene>
<feature type="transmembrane region" description="Helical" evidence="1">
    <location>
        <begin position="171"/>
        <end position="189"/>
    </location>
</feature>
<keyword evidence="1" id="KW-0812">Transmembrane</keyword>
<evidence type="ECO:0008006" key="4">
    <source>
        <dbReference type="Google" id="ProtNLM"/>
    </source>
</evidence>
<accession>A0A5J4FXY5</accession>
<dbReference type="Proteomes" id="UP000326994">
    <property type="component" value="Unassembled WGS sequence"/>
</dbReference>
<keyword evidence="3" id="KW-1185">Reference proteome</keyword>
<keyword evidence="1" id="KW-1133">Transmembrane helix</keyword>
<dbReference type="EMBL" id="BKCF01000001">
    <property type="protein sequence ID" value="GEQ84989.1"/>
    <property type="molecule type" value="Genomic_DNA"/>
</dbReference>
<name>A0A5J4FXY5_9FLAO</name>
<organism evidence="2 3">
    <name type="scientific">Patiriisocius marinistellae</name>
    <dbReference type="NCBI Taxonomy" id="2494560"/>
    <lineage>
        <taxon>Bacteria</taxon>
        <taxon>Pseudomonadati</taxon>
        <taxon>Bacteroidota</taxon>
        <taxon>Flavobacteriia</taxon>
        <taxon>Flavobacteriales</taxon>
        <taxon>Flavobacteriaceae</taxon>
        <taxon>Patiriisocius</taxon>
    </lineage>
</organism>
<protein>
    <recommendedName>
        <fullName evidence="4">DUF4381 domain-containing protein</fullName>
    </recommendedName>
</protein>
<evidence type="ECO:0000313" key="2">
    <source>
        <dbReference type="EMBL" id="GEQ84989.1"/>
    </source>
</evidence>